<dbReference type="InterPro" id="IPR052343">
    <property type="entry name" value="Retrotransposon-Effector_Assoc"/>
</dbReference>
<gene>
    <name evidence="1" type="ORF">KIW84_013555</name>
</gene>
<comment type="caution">
    <text evidence="1">The sequence shown here is derived from an EMBL/GenBank/DDBJ whole genome shotgun (WGS) entry which is preliminary data.</text>
</comment>
<dbReference type="Gramene" id="Psat01G0355500-T1">
    <property type="protein sequence ID" value="KAI5445364.1"/>
    <property type="gene ID" value="KIW84_013555"/>
</dbReference>
<evidence type="ECO:0000313" key="2">
    <source>
        <dbReference type="Proteomes" id="UP001058974"/>
    </source>
</evidence>
<dbReference type="EMBL" id="JAMSHJ010000001">
    <property type="protein sequence ID" value="KAI5445364.1"/>
    <property type="molecule type" value="Genomic_DNA"/>
</dbReference>
<accession>A0A9D5BKD3</accession>
<dbReference type="PANTHER" id="PTHR46890">
    <property type="entry name" value="NON-LTR RETROLELEMENT REVERSE TRANSCRIPTASE-LIKE PROTEIN-RELATED"/>
    <property type="match status" value="1"/>
</dbReference>
<protein>
    <submittedName>
        <fullName evidence="1">Uncharacterized protein</fullName>
    </submittedName>
</protein>
<proteinExistence type="predicted"/>
<keyword evidence="2" id="KW-1185">Reference proteome</keyword>
<evidence type="ECO:0000313" key="1">
    <source>
        <dbReference type="EMBL" id="KAI5445364.1"/>
    </source>
</evidence>
<dbReference type="AlphaFoldDB" id="A0A9D5BKD3"/>
<dbReference type="Proteomes" id="UP001058974">
    <property type="component" value="Chromosome 1"/>
</dbReference>
<organism evidence="1 2">
    <name type="scientific">Pisum sativum</name>
    <name type="common">Garden pea</name>
    <name type="synonym">Lathyrus oleraceus</name>
    <dbReference type="NCBI Taxonomy" id="3888"/>
    <lineage>
        <taxon>Eukaryota</taxon>
        <taxon>Viridiplantae</taxon>
        <taxon>Streptophyta</taxon>
        <taxon>Embryophyta</taxon>
        <taxon>Tracheophyta</taxon>
        <taxon>Spermatophyta</taxon>
        <taxon>Magnoliopsida</taxon>
        <taxon>eudicotyledons</taxon>
        <taxon>Gunneridae</taxon>
        <taxon>Pentapetalae</taxon>
        <taxon>rosids</taxon>
        <taxon>fabids</taxon>
        <taxon>Fabales</taxon>
        <taxon>Fabaceae</taxon>
        <taxon>Papilionoideae</taxon>
        <taxon>50 kb inversion clade</taxon>
        <taxon>NPAAA clade</taxon>
        <taxon>Hologalegina</taxon>
        <taxon>IRL clade</taxon>
        <taxon>Fabeae</taxon>
        <taxon>Lathyrus</taxon>
    </lineage>
</organism>
<dbReference type="PANTHER" id="PTHR46890:SF50">
    <property type="entry name" value="RNA-DIRECTED DNA POLYMERASE, EUKARYOTA, REVERSE TRANSCRIPTASE ZINC-BINDING DOMAIN PROTEIN-RELATED"/>
    <property type="match status" value="1"/>
</dbReference>
<reference evidence="1 2" key="1">
    <citation type="journal article" date="2022" name="Nat. Genet.">
        <title>Improved pea reference genome and pan-genome highlight genomic features and evolutionary characteristics.</title>
        <authorList>
            <person name="Yang T."/>
            <person name="Liu R."/>
            <person name="Luo Y."/>
            <person name="Hu S."/>
            <person name="Wang D."/>
            <person name="Wang C."/>
            <person name="Pandey M.K."/>
            <person name="Ge S."/>
            <person name="Xu Q."/>
            <person name="Li N."/>
            <person name="Li G."/>
            <person name="Huang Y."/>
            <person name="Saxena R.K."/>
            <person name="Ji Y."/>
            <person name="Li M."/>
            <person name="Yan X."/>
            <person name="He Y."/>
            <person name="Liu Y."/>
            <person name="Wang X."/>
            <person name="Xiang C."/>
            <person name="Varshney R.K."/>
            <person name="Ding H."/>
            <person name="Gao S."/>
            <person name="Zong X."/>
        </authorList>
    </citation>
    <scope>NUCLEOTIDE SEQUENCE [LARGE SCALE GENOMIC DNA]</scope>
    <source>
        <strain evidence="1 2">cv. Zhongwan 6</strain>
    </source>
</reference>
<name>A0A9D5BKD3_PEA</name>
<sequence length="343" mass="38996">MAICGGDRIESLYAIAAAYRTGRGEGRRRKEENLVEDAQGPLKFCLTWNHEDLASSLESLSKASFAEGLDDDMSLASKEGDENDILEYIVQKVIFDSELKKDGDVVSVIWEKVMQLGVNGVEKDDIYVEKTRMVEKKAHKRMNWDPKPFKVFSCWYEHPDCVPFVANVWNTSNVQEEAIKDLNSLDQQVTIEGDNVLNDVSVKRGEAHIRLMFESFSPKFLELMVQSPKLHGVAFNRLSKADNNMLEEPFTMEELKDVIWNSNGEKSMRPHGFNMGFYKKCWEIVKDALFGCVSEFYLNSILPKSITTSFITLLPKTSNPQGLNEFLPICLVGSVYRIPVKLL</sequence>